<feature type="compositionally biased region" description="Basic residues" evidence="2">
    <location>
        <begin position="590"/>
        <end position="602"/>
    </location>
</feature>
<dbReference type="AlphaFoldDB" id="U1HRX5"/>
<reference evidence="4" key="1">
    <citation type="journal article" date="2014" name="BMC Genomics">
        <title>Genome characteristics reveal the impact of lichenization on lichen-forming fungus Endocarpon pusillum Hedwig (Verrucariales, Ascomycota).</title>
        <authorList>
            <person name="Wang Y.-Y."/>
            <person name="Liu B."/>
            <person name="Zhang X.-Y."/>
            <person name="Zhou Q.-M."/>
            <person name="Zhang T."/>
            <person name="Li H."/>
            <person name="Yu Y.-F."/>
            <person name="Zhang X.-L."/>
            <person name="Hao X.-Y."/>
            <person name="Wang M."/>
            <person name="Wang L."/>
            <person name="Wei J.-C."/>
        </authorList>
    </citation>
    <scope>NUCLEOTIDE SEQUENCE [LARGE SCALE GENOMIC DNA]</scope>
    <source>
        <strain evidence="4">Z07020 / HMAS-L-300199</strain>
    </source>
</reference>
<dbReference type="GO" id="GO:0034657">
    <property type="term" value="C:GID complex"/>
    <property type="evidence" value="ECO:0007669"/>
    <property type="project" value="TreeGrafter"/>
</dbReference>
<evidence type="ECO:0000256" key="1">
    <source>
        <dbReference type="ARBA" id="ARBA00061469"/>
    </source>
</evidence>
<dbReference type="EMBL" id="KE721162">
    <property type="protein sequence ID" value="ERF71914.1"/>
    <property type="molecule type" value="Genomic_DNA"/>
</dbReference>
<proteinExistence type="inferred from homology"/>
<dbReference type="OrthoDB" id="62at2759"/>
<feature type="region of interest" description="Disordered" evidence="2">
    <location>
        <begin position="576"/>
        <end position="618"/>
    </location>
</feature>
<dbReference type="RefSeq" id="XP_007802434.1">
    <property type="nucleotide sequence ID" value="XM_007804243.1"/>
</dbReference>
<feature type="region of interest" description="Disordered" evidence="2">
    <location>
        <begin position="249"/>
        <end position="268"/>
    </location>
</feature>
<feature type="region of interest" description="Disordered" evidence="2">
    <location>
        <begin position="369"/>
        <end position="426"/>
    </location>
</feature>
<dbReference type="Pfam" id="PF09783">
    <property type="entry name" value="Vac_ImportDeg"/>
    <property type="match status" value="2"/>
</dbReference>
<dbReference type="GO" id="GO:0005773">
    <property type="term" value="C:vacuole"/>
    <property type="evidence" value="ECO:0007669"/>
    <property type="project" value="GOC"/>
</dbReference>
<dbReference type="GO" id="GO:0006623">
    <property type="term" value="P:protein targeting to vacuole"/>
    <property type="evidence" value="ECO:0007669"/>
    <property type="project" value="TreeGrafter"/>
</dbReference>
<name>U1HRX5_ENDPU</name>
<feature type="region of interest" description="Disordered" evidence="2">
    <location>
        <begin position="156"/>
        <end position="207"/>
    </location>
</feature>
<dbReference type="Proteomes" id="UP000019373">
    <property type="component" value="Unassembled WGS sequence"/>
</dbReference>
<protein>
    <submittedName>
        <fullName evidence="3">Uncharacterized protein</fullName>
    </submittedName>
</protein>
<feature type="region of interest" description="Disordered" evidence="2">
    <location>
        <begin position="670"/>
        <end position="713"/>
    </location>
</feature>
<sequence>MPPPNSTAPSPSFSPQTTGRYLHQLDFISSPVPDLAATLTTPADALPSNGTISSLRTRLQGATALSLYQEQSVGEEPEDNSQWRGADNRLAALLREPGFDVGMSRRIPILREDEGTRYANRVPQRQSLYDWAPGSDDEDLYHELLSRANVPTFAQSVRPQSRQLNLESLRNSHSRSRTHPRDEAAPRPPSWAETARRGYSPPRGDPSIATAALLQSIEQHRRFNARARSTLQSYILDRDRRDNDLTSSASTWARLHRPDQQTPGSPYPAMRNLASQADLRNAYRQLFLENSSLARLKNSIRYLSKLRRCETLEEGLTLATDLAIDDACRARQNRVSECFAKLSDLIVDTSSLPVVAECSWLTPGTVFTGSQHTSRDHQPAILSRNPHHDRDPFFRPDHYHQDPSLALHDRQGRRSHTRLSTNSYRDRLPVPVSETSIIVQHGSPATSHPPSINHDQSHIHLPCAPSDNWPVKITLHDIDHTTQTLSGTMSATQIPSKISPSSSSTSTTQPSQGHASSMRSFFEGEIIDFKIHSLETENFCTGQSGEAEDGCGGGGVSIDARYWRGVGPFRELLEKEKGKRDQSGGAGIARSKRAGKYPSRHLRINEDGDDNDEDVDEDEIEVDEDAVEDALGGEDIIASHLCSRSWIENVLLKEWVLMRWKERCFITDRQPAKGEAEDRGAAEEAQGGNPAQPQDRYESRETGQPVARDSISITSSDPTTYGLTISGFYYVALRRQTGEIEGLYYDPGSLPFQVLELRPQVQGQGGCAGGGGGGGGGGVGIKTRWPALGFR</sequence>
<organism evidence="3 4">
    <name type="scientific">Endocarpon pusillum (strain Z07020 / HMAS-L-300199)</name>
    <name type="common">Lichen-forming fungus</name>
    <dbReference type="NCBI Taxonomy" id="1263415"/>
    <lineage>
        <taxon>Eukaryota</taxon>
        <taxon>Fungi</taxon>
        <taxon>Dikarya</taxon>
        <taxon>Ascomycota</taxon>
        <taxon>Pezizomycotina</taxon>
        <taxon>Eurotiomycetes</taxon>
        <taxon>Chaetothyriomycetidae</taxon>
        <taxon>Verrucariales</taxon>
        <taxon>Verrucariaceae</taxon>
        <taxon>Endocarpon</taxon>
    </lineage>
</organism>
<feature type="region of interest" description="Disordered" evidence="2">
    <location>
        <begin position="487"/>
        <end position="516"/>
    </location>
</feature>
<dbReference type="HOGENOM" id="CLU_365239_0_0_1"/>
<dbReference type="GO" id="GO:0045721">
    <property type="term" value="P:negative regulation of gluconeogenesis"/>
    <property type="evidence" value="ECO:0007669"/>
    <property type="project" value="TreeGrafter"/>
</dbReference>
<gene>
    <name evidence="3" type="ORF">EPUS_08230</name>
</gene>
<feature type="compositionally biased region" description="Polar residues" evidence="2">
    <location>
        <begin position="156"/>
        <end position="171"/>
    </location>
</feature>
<evidence type="ECO:0000313" key="3">
    <source>
        <dbReference type="EMBL" id="ERF71914.1"/>
    </source>
</evidence>
<dbReference type="eggNOG" id="KOG4635">
    <property type="taxonomic scope" value="Eukaryota"/>
</dbReference>
<dbReference type="GeneID" id="19243081"/>
<dbReference type="GO" id="GO:0007039">
    <property type="term" value="P:protein catabolic process in the vacuole"/>
    <property type="evidence" value="ECO:0007669"/>
    <property type="project" value="TreeGrafter"/>
</dbReference>
<accession>U1HRX5</accession>
<dbReference type="GO" id="GO:0043161">
    <property type="term" value="P:proteasome-mediated ubiquitin-dependent protein catabolic process"/>
    <property type="evidence" value="ECO:0007669"/>
    <property type="project" value="TreeGrafter"/>
</dbReference>
<dbReference type="PANTHER" id="PTHR14534:SF3">
    <property type="entry name" value="GID COMPLEX SUBUNIT 4 HOMOLOG"/>
    <property type="match status" value="1"/>
</dbReference>
<keyword evidence="4" id="KW-1185">Reference proteome</keyword>
<feature type="compositionally biased region" description="Basic and acidic residues" evidence="2">
    <location>
        <begin position="386"/>
        <end position="412"/>
    </location>
</feature>
<evidence type="ECO:0000313" key="4">
    <source>
        <dbReference type="Proteomes" id="UP000019373"/>
    </source>
</evidence>
<feature type="compositionally biased region" description="Low complexity" evidence="2">
    <location>
        <begin position="492"/>
        <end position="512"/>
    </location>
</feature>
<dbReference type="PANTHER" id="PTHR14534">
    <property type="entry name" value="VACUOLAR IMPORT AND DEGRADATION PROTEIN 24"/>
    <property type="match status" value="1"/>
</dbReference>
<feature type="compositionally biased region" description="Basic and acidic residues" evidence="2">
    <location>
        <begin position="670"/>
        <end position="682"/>
    </location>
</feature>
<feature type="compositionally biased region" description="Acidic residues" evidence="2">
    <location>
        <begin position="607"/>
        <end position="618"/>
    </location>
</feature>
<evidence type="ECO:0000256" key="2">
    <source>
        <dbReference type="SAM" id="MobiDB-lite"/>
    </source>
</evidence>
<dbReference type="InterPro" id="IPR018618">
    <property type="entry name" value="GID4/10-like"/>
</dbReference>
<comment type="similarity">
    <text evidence="1">Belongs to the GID4/VID24 family.</text>
</comment>